<feature type="transmembrane region" description="Helical" evidence="2">
    <location>
        <begin position="690"/>
        <end position="710"/>
    </location>
</feature>
<keyword evidence="2" id="KW-0812">Transmembrane</keyword>
<evidence type="ECO:0000256" key="2">
    <source>
        <dbReference type="SAM" id="Phobius"/>
    </source>
</evidence>
<feature type="transmembrane region" description="Helical" evidence="2">
    <location>
        <begin position="605"/>
        <end position="622"/>
    </location>
</feature>
<feature type="transmembrane region" description="Helical" evidence="2">
    <location>
        <begin position="417"/>
        <end position="436"/>
    </location>
</feature>
<evidence type="ECO:0000313" key="4">
    <source>
        <dbReference type="Proteomes" id="UP001233264"/>
    </source>
</evidence>
<dbReference type="EMBL" id="CP120365">
    <property type="protein sequence ID" value="WHS93584.1"/>
    <property type="molecule type" value="Genomic_DNA"/>
</dbReference>
<feature type="transmembrane region" description="Helical" evidence="2">
    <location>
        <begin position="845"/>
        <end position="867"/>
    </location>
</feature>
<feature type="transmembrane region" description="Helical" evidence="2">
    <location>
        <begin position="887"/>
        <end position="905"/>
    </location>
</feature>
<keyword evidence="4" id="KW-1185">Reference proteome</keyword>
<keyword evidence="2" id="KW-0472">Membrane</keyword>
<dbReference type="RefSeq" id="WP_284718575.1">
    <property type="nucleotide sequence ID" value="NZ_CP120365.1"/>
</dbReference>
<feature type="transmembrane region" description="Helical" evidence="2">
    <location>
        <begin position="652"/>
        <end position="670"/>
    </location>
</feature>
<name>A0ABY8T6N7_9HYPH</name>
<feature type="transmembrane region" description="Helical" evidence="2">
    <location>
        <begin position="576"/>
        <end position="593"/>
    </location>
</feature>
<dbReference type="InterPro" id="IPR019286">
    <property type="entry name" value="DUF2339_TM"/>
</dbReference>
<protein>
    <submittedName>
        <fullName evidence="3">DUF2339 domain-containing protein</fullName>
    </submittedName>
</protein>
<reference evidence="3 4" key="1">
    <citation type="submission" date="2023-03" db="EMBL/GenBank/DDBJ databases">
        <authorList>
            <person name="Menendez E."/>
            <person name="Kaur S."/>
            <person name="Flores-Felix J.D."/>
            <person name="diCenzo G.C."/>
            <person name="Peix A."/>
            <person name="Velazquez E."/>
        </authorList>
    </citation>
    <scope>NUCLEOTIDE SEQUENCE [LARGE SCALE GENOMIC DNA]</scope>
    <source>
        <strain evidence="3 4">CCBAU 71714</strain>
    </source>
</reference>
<dbReference type="Pfam" id="PF10101">
    <property type="entry name" value="DUF2339"/>
    <property type="match status" value="1"/>
</dbReference>
<feature type="transmembrane region" description="Helical" evidence="2">
    <location>
        <begin position="783"/>
        <end position="803"/>
    </location>
</feature>
<keyword evidence="2" id="KW-1133">Transmembrane helix</keyword>
<feature type="transmembrane region" description="Helical" evidence="2">
    <location>
        <begin position="175"/>
        <end position="192"/>
    </location>
</feature>
<proteinExistence type="predicted"/>
<feature type="transmembrane region" description="Helical" evidence="2">
    <location>
        <begin position="204"/>
        <end position="224"/>
    </location>
</feature>
<feature type="transmembrane region" description="Helical" evidence="2">
    <location>
        <begin position="266"/>
        <end position="286"/>
    </location>
</feature>
<feature type="region of interest" description="Disordered" evidence="1">
    <location>
        <begin position="125"/>
        <end position="155"/>
    </location>
</feature>
<dbReference type="InterPro" id="IPR014600">
    <property type="entry name" value="UCP035905_mem"/>
</dbReference>
<feature type="transmembrane region" description="Helical" evidence="2">
    <location>
        <begin position="366"/>
        <end position="384"/>
    </location>
</feature>
<feature type="transmembrane region" description="Helical" evidence="2">
    <location>
        <begin position="942"/>
        <end position="959"/>
    </location>
</feature>
<feature type="transmembrane region" description="Helical" evidence="2">
    <location>
        <begin position="628"/>
        <end position="645"/>
    </location>
</feature>
<feature type="transmembrane region" description="Helical" evidence="2">
    <location>
        <begin position="912"/>
        <end position="930"/>
    </location>
</feature>
<evidence type="ECO:0000256" key="1">
    <source>
        <dbReference type="SAM" id="MobiDB-lite"/>
    </source>
</evidence>
<feature type="transmembrane region" description="Helical" evidence="2">
    <location>
        <begin position="293"/>
        <end position="311"/>
    </location>
</feature>
<feature type="transmembrane region" description="Helical" evidence="2">
    <location>
        <begin position="815"/>
        <end position="838"/>
    </location>
</feature>
<dbReference type="PANTHER" id="PTHR38434:SF1">
    <property type="entry name" value="BLL2549 PROTEIN"/>
    <property type="match status" value="1"/>
</dbReference>
<organism evidence="3 4">
    <name type="scientific">Sinorhizobium kummerowiae</name>
    <dbReference type="NCBI Taxonomy" id="158892"/>
    <lineage>
        <taxon>Bacteria</taxon>
        <taxon>Pseudomonadati</taxon>
        <taxon>Pseudomonadota</taxon>
        <taxon>Alphaproteobacteria</taxon>
        <taxon>Hyphomicrobiales</taxon>
        <taxon>Rhizobiaceae</taxon>
        <taxon>Sinorhizobium/Ensifer group</taxon>
        <taxon>Sinorhizobium</taxon>
    </lineage>
</organism>
<feature type="compositionally biased region" description="Basic and acidic residues" evidence="1">
    <location>
        <begin position="128"/>
        <end position="147"/>
    </location>
</feature>
<accession>A0ABY8T6N7</accession>
<feature type="transmembrane region" description="Helical" evidence="2">
    <location>
        <begin position="236"/>
        <end position="260"/>
    </location>
</feature>
<feature type="transmembrane region" description="Helical" evidence="2">
    <location>
        <begin position="545"/>
        <end position="570"/>
    </location>
</feature>
<dbReference type="PANTHER" id="PTHR38434">
    <property type="entry name" value="BLL2549 PROTEIN"/>
    <property type="match status" value="1"/>
</dbReference>
<feature type="transmembrane region" description="Helical" evidence="2">
    <location>
        <begin position="755"/>
        <end position="771"/>
    </location>
</feature>
<feature type="transmembrane region" description="Helical" evidence="2">
    <location>
        <begin position="513"/>
        <end position="533"/>
    </location>
</feature>
<feature type="region of interest" description="Disordered" evidence="1">
    <location>
        <begin position="1"/>
        <end position="22"/>
    </location>
</feature>
<feature type="transmembrane region" description="Helical" evidence="2">
    <location>
        <begin position="49"/>
        <end position="68"/>
    </location>
</feature>
<dbReference type="PIRSF" id="PIRSF035905">
    <property type="entry name" value="UCP035905_mp"/>
    <property type="match status" value="1"/>
</dbReference>
<feature type="transmembrane region" description="Helical" evidence="2">
    <location>
        <begin position="467"/>
        <end position="493"/>
    </location>
</feature>
<gene>
    <name evidence="3" type="ORF">PZL22_004708</name>
</gene>
<dbReference type="Proteomes" id="UP001233264">
    <property type="component" value="Chromosome"/>
</dbReference>
<sequence length="977" mass="102120">MKRLLQRVAMPERSHGSVSPQMSGAGYFQRPFRANVVRIDLTMMMPGDLMLEAIALLAFVMALAAFLGGRRTAERLDREIESLKSEIARLAKEGMGEPAPDLATGRPSEADVPTVAGTEATVDGPWSRVREGAGTSHDESAAGRESGDGAIDGPVAPSAAAARAESLESRIGGRWPVWVGGLALALGGYFLVQYSIEAGLLSPAVRLTLAAVFGLALGVAGEVIRRRDVPAIADRFRNAMIPGVLTAAGAVTLFGVVYAAYGIYDFIGTGAAFVLLALVSLATVGLSLLHGQALAGLGLLASLLTPLFVSSGEPRPWVLFGFLAVAWLATLAASRLRRWSVVPTLANAGLGLWGLAYVALATPFEAPPVTFALLVMIAGVALIWPGRAERTAEPSGTTQIGAASEPGAWERLFTPPYLAISISAAIVATVLALLFISPAVDAARFPVSDFVVIVVALAAAGSLRPAAIYAALLAAFGAVAGTWSLTALSGVLAYLDPSFAGSPPEIVVPGRTAMLTAMTLSALFILLGGFVLARRPAGDRQFAALWAGIAAVVPNALLAMSFVLTGSFAFDLPHGLAAFAGGIFLLGLVEWLYRRSPGAGDADVDGGLLALGSFGLFVIGLHAWTDGLVTTLAVALLGAGYSFATRLRSWPVLPWVTVAGAVVILARIAWEPTIVGPGNLGTTPVFNALLPGYGIPALLLVVLAYLLRAWPDLRVRNLLQALASLFVLLTLAILVRHAMNRGVLDSSVPTLGEQAIYTLLAIGASGIFMTLDGRSPSPVFRYGGMALGVLSMLSVLGAHLVGLNPYFSGELLGSLPFFDLLLIGYLLPAIGYFGLAWYARGRRPLPYVVALAVSGAILAFAWTTLSVRRFWQGQNVADWKGFLQGETYTYSVVWLVLGVLLLVAGSRLDAKSIRIASAVLVFVAVLKVFLVDMSNLEGFLRALSFIGLGAVLIGIGLFYQKILSGSAGNAGEGARRA</sequence>
<evidence type="ECO:0000313" key="3">
    <source>
        <dbReference type="EMBL" id="WHS93584.1"/>
    </source>
</evidence>
<feature type="transmembrane region" description="Helical" evidence="2">
    <location>
        <begin position="317"/>
        <end position="334"/>
    </location>
</feature>
<feature type="transmembrane region" description="Helical" evidence="2">
    <location>
        <begin position="717"/>
        <end position="735"/>
    </location>
</feature>
<feature type="transmembrane region" description="Helical" evidence="2">
    <location>
        <begin position="341"/>
        <end position="360"/>
    </location>
</feature>